<dbReference type="SUPFAM" id="SSF100950">
    <property type="entry name" value="NagB/RpiA/CoA transferase-like"/>
    <property type="match status" value="1"/>
</dbReference>
<gene>
    <name evidence="4" type="ORF">D1B31_07765</name>
</gene>
<dbReference type="RefSeq" id="WP_118920186.1">
    <property type="nucleotide sequence ID" value="NZ_QWEG01000004.1"/>
</dbReference>
<reference evidence="4 5" key="1">
    <citation type="journal article" date="2017" name="Int. J. Syst. Evol. Microbiol.">
        <title>Bacillus notoginsengisoli sp. nov., a novel bacterium isolated from the rhizosphere of Panax notoginseng.</title>
        <authorList>
            <person name="Zhang M.Y."/>
            <person name="Cheng J."/>
            <person name="Cai Y."/>
            <person name="Zhang T.Y."/>
            <person name="Wu Y.Y."/>
            <person name="Manikprabhu D."/>
            <person name="Li W.J."/>
            <person name="Zhang Y.X."/>
        </authorList>
    </citation>
    <scope>NUCLEOTIDE SEQUENCE [LARGE SCALE GENOMIC DNA]</scope>
    <source>
        <strain evidence="4 5">JCM 30743</strain>
    </source>
</reference>
<accession>A0A417YWA5</accession>
<name>A0A417YWA5_9BACI</name>
<organism evidence="4 5">
    <name type="scientific">Neobacillus notoginsengisoli</name>
    <dbReference type="NCBI Taxonomy" id="1578198"/>
    <lineage>
        <taxon>Bacteria</taxon>
        <taxon>Bacillati</taxon>
        <taxon>Bacillota</taxon>
        <taxon>Bacilli</taxon>
        <taxon>Bacillales</taxon>
        <taxon>Bacillaceae</taxon>
        <taxon>Neobacillus</taxon>
    </lineage>
</organism>
<dbReference type="SUPFAM" id="SSF46785">
    <property type="entry name" value="Winged helix' DNA-binding domain"/>
    <property type="match status" value="1"/>
</dbReference>
<sequence length="256" mass="28779">MNQAKRQKLILEMIKVNGEVSSKELAGKFGISTMTINRDLNELAKGGEINLIYGGATYKEDSIVENPMSVKELININEKRSIGKYCNNIIKPGSSVFIETGTTTLAVAKEIFQKKNCTFFTNSLLVMNSLSKYNEINLHSVPGKYRELSKGFLGIQTSEYISNFNFDYCLIGAEGISVPSGVTLFDKDDAFTKRAVMKQSKCKILVTDSSKFRKNFLYKIGEVGDFDFIVTDNKIEKKTYQDIKEMTKIVSVNEEE</sequence>
<dbReference type="Proteomes" id="UP000284416">
    <property type="component" value="Unassembled WGS sequence"/>
</dbReference>
<feature type="domain" description="HTH deoR-type" evidence="3">
    <location>
        <begin position="3"/>
        <end position="58"/>
    </location>
</feature>
<proteinExistence type="predicted"/>
<evidence type="ECO:0000256" key="2">
    <source>
        <dbReference type="ARBA" id="ARBA00023163"/>
    </source>
</evidence>
<dbReference type="PANTHER" id="PTHR30363">
    <property type="entry name" value="HTH-TYPE TRANSCRIPTIONAL REGULATOR SRLR-RELATED"/>
    <property type="match status" value="1"/>
</dbReference>
<evidence type="ECO:0000256" key="1">
    <source>
        <dbReference type="ARBA" id="ARBA00023015"/>
    </source>
</evidence>
<dbReference type="PANTHER" id="PTHR30363:SF8">
    <property type="entry name" value="DEOXYRIBOSE OPERON REPRESSOR"/>
    <property type="match status" value="1"/>
</dbReference>
<dbReference type="PROSITE" id="PS51000">
    <property type="entry name" value="HTH_DEOR_2"/>
    <property type="match status" value="1"/>
</dbReference>
<evidence type="ECO:0000313" key="4">
    <source>
        <dbReference type="EMBL" id="RHW41604.1"/>
    </source>
</evidence>
<evidence type="ECO:0000313" key="5">
    <source>
        <dbReference type="Proteomes" id="UP000284416"/>
    </source>
</evidence>
<dbReference type="OrthoDB" id="9798651at2"/>
<keyword evidence="1" id="KW-0805">Transcription regulation</keyword>
<dbReference type="InterPro" id="IPR037171">
    <property type="entry name" value="NagB/RpiA_transferase-like"/>
</dbReference>
<dbReference type="Pfam" id="PF00455">
    <property type="entry name" value="DeoRC"/>
    <property type="match status" value="1"/>
</dbReference>
<dbReference type="InterPro" id="IPR014036">
    <property type="entry name" value="DeoR-like_C"/>
</dbReference>
<keyword evidence="2" id="KW-0804">Transcription</keyword>
<dbReference type="Gene3D" id="1.10.10.10">
    <property type="entry name" value="Winged helix-like DNA-binding domain superfamily/Winged helix DNA-binding domain"/>
    <property type="match status" value="1"/>
</dbReference>
<dbReference type="GO" id="GO:0003700">
    <property type="term" value="F:DNA-binding transcription factor activity"/>
    <property type="evidence" value="ECO:0007669"/>
    <property type="project" value="InterPro"/>
</dbReference>
<protein>
    <submittedName>
        <fullName evidence="4">DeoR/GlpR transcriptional regulator</fullName>
    </submittedName>
</protein>
<evidence type="ECO:0000259" key="3">
    <source>
        <dbReference type="PROSITE" id="PS51000"/>
    </source>
</evidence>
<dbReference type="AlphaFoldDB" id="A0A417YWA5"/>
<keyword evidence="5" id="KW-1185">Reference proteome</keyword>
<dbReference type="InterPro" id="IPR001034">
    <property type="entry name" value="DeoR_HTH"/>
</dbReference>
<dbReference type="Pfam" id="PF08220">
    <property type="entry name" value="HTH_DeoR"/>
    <property type="match status" value="1"/>
</dbReference>
<dbReference type="InterPro" id="IPR050313">
    <property type="entry name" value="Carb_Metab_HTH_regulators"/>
</dbReference>
<dbReference type="SMART" id="SM00420">
    <property type="entry name" value="HTH_DEOR"/>
    <property type="match status" value="1"/>
</dbReference>
<dbReference type="Gene3D" id="3.40.50.1360">
    <property type="match status" value="1"/>
</dbReference>
<dbReference type="InterPro" id="IPR036388">
    <property type="entry name" value="WH-like_DNA-bd_sf"/>
</dbReference>
<dbReference type="PRINTS" id="PR00037">
    <property type="entry name" value="HTHLACR"/>
</dbReference>
<dbReference type="EMBL" id="QWEG01000004">
    <property type="protein sequence ID" value="RHW41604.1"/>
    <property type="molecule type" value="Genomic_DNA"/>
</dbReference>
<comment type="caution">
    <text evidence="4">The sequence shown here is derived from an EMBL/GenBank/DDBJ whole genome shotgun (WGS) entry which is preliminary data.</text>
</comment>
<dbReference type="SMART" id="SM01134">
    <property type="entry name" value="DeoRC"/>
    <property type="match status" value="1"/>
</dbReference>
<dbReference type="InterPro" id="IPR036390">
    <property type="entry name" value="WH_DNA-bd_sf"/>
</dbReference>